<dbReference type="InterPro" id="IPR058225">
    <property type="entry name" value="FlbB-like"/>
</dbReference>
<dbReference type="STRING" id="1125699.HMPREF9194_00411"/>
<keyword evidence="2" id="KW-0812">Transmembrane</keyword>
<gene>
    <name evidence="3" type="ORF">HMPREF9194_00411</name>
</gene>
<dbReference type="eggNOG" id="COG3334">
    <property type="taxonomic scope" value="Bacteria"/>
</dbReference>
<reference evidence="3 4" key="1">
    <citation type="submission" date="2013-04" db="EMBL/GenBank/DDBJ databases">
        <title>The Genome Sequence of Treponema maltophilum ATCC 51939.</title>
        <authorList>
            <consortium name="The Broad Institute Genomics Platform"/>
            <person name="Earl A."/>
            <person name="Ward D."/>
            <person name="Feldgarden M."/>
            <person name="Gevers D."/>
            <person name="Leonetti C."/>
            <person name="Blanton J.M."/>
            <person name="Dewhirst F.E."/>
            <person name="Izard J."/>
            <person name="Walker B."/>
            <person name="Young S."/>
            <person name="Zeng Q."/>
            <person name="Gargeya S."/>
            <person name="Fitzgerald M."/>
            <person name="Haas B."/>
            <person name="Abouelleil A."/>
            <person name="Allen A.W."/>
            <person name="Alvarado L."/>
            <person name="Arachchi H.M."/>
            <person name="Berlin A.M."/>
            <person name="Chapman S.B."/>
            <person name="Gainer-Dewar J."/>
            <person name="Goldberg J."/>
            <person name="Griggs A."/>
            <person name="Gujja S."/>
            <person name="Hansen M."/>
            <person name="Howarth C."/>
            <person name="Imamovic A."/>
            <person name="Ireland A."/>
            <person name="Larimer J."/>
            <person name="McCowan C."/>
            <person name="Murphy C."/>
            <person name="Pearson M."/>
            <person name="Poon T.W."/>
            <person name="Priest M."/>
            <person name="Roberts A."/>
            <person name="Saif S."/>
            <person name="Shea T."/>
            <person name="Sisk P."/>
            <person name="Sykes S."/>
            <person name="Wortman J."/>
            <person name="Nusbaum C."/>
            <person name="Birren B."/>
        </authorList>
    </citation>
    <scope>NUCLEOTIDE SEQUENCE [LARGE SCALE GENOMIC DNA]</scope>
    <source>
        <strain evidence="3 4">ATCC 51939</strain>
    </source>
</reference>
<name>S3K2F0_TREMA</name>
<accession>S3K2F0</accession>
<dbReference type="NCBIfam" id="NF047368">
    <property type="entry name" value="collar_FlbB"/>
    <property type="match status" value="1"/>
</dbReference>
<sequence length="210" mass="23616">MARGANIGKTIALFFLVLILILGGMLWFDYLGVINAKKVFAPVYRLFGLQVQTSVTNGESDAALAADLDEDRLAKRLEALDMYAEELNKREQDIAAKEAENTQIAQKLEEMRAALEEREKTFNNEVKKYDDRNVNIEQNAKNLASMRPADAVEILNAMEDQDVIDTLRKVEQLAQAAGKMSQVSNWLSLMPPERVATLQRKMTNKPVSIQ</sequence>
<dbReference type="PATRIC" id="fig|1125699.3.peg.417"/>
<keyword evidence="1" id="KW-0175">Coiled coil</keyword>
<evidence type="ECO:0000313" key="4">
    <source>
        <dbReference type="Proteomes" id="UP000014541"/>
    </source>
</evidence>
<dbReference type="EMBL" id="ATFF01000002">
    <property type="protein sequence ID" value="EPF32413.1"/>
    <property type="molecule type" value="Genomic_DNA"/>
</dbReference>
<proteinExistence type="predicted"/>
<evidence type="ECO:0000256" key="2">
    <source>
        <dbReference type="SAM" id="Phobius"/>
    </source>
</evidence>
<evidence type="ECO:0000313" key="3">
    <source>
        <dbReference type="EMBL" id="EPF32413.1"/>
    </source>
</evidence>
<protein>
    <recommendedName>
        <fullName evidence="5">Magnesium transporter MgtE intracellular domain-containing protein</fullName>
    </recommendedName>
</protein>
<evidence type="ECO:0008006" key="5">
    <source>
        <dbReference type="Google" id="ProtNLM"/>
    </source>
</evidence>
<feature type="coiled-coil region" evidence="1">
    <location>
        <begin position="80"/>
        <end position="132"/>
    </location>
</feature>
<dbReference type="Proteomes" id="UP000014541">
    <property type="component" value="Unassembled WGS sequence"/>
</dbReference>
<keyword evidence="2" id="KW-0472">Membrane</keyword>
<comment type="caution">
    <text evidence="3">The sequence shown here is derived from an EMBL/GenBank/DDBJ whole genome shotgun (WGS) entry which is preliminary data.</text>
</comment>
<organism evidence="3 4">
    <name type="scientific">Treponema maltophilum ATCC 51939</name>
    <dbReference type="NCBI Taxonomy" id="1125699"/>
    <lineage>
        <taxon>Bacteria</taxon>
        <taxon>Pseudomonadati</taxon>
        <taxon>Spirochaetota</taxon>
        <taxon>Spirochaetia</taxon>
        <taxon>Spirochaetales</taxon>
        <taxon>Treponemataceae</taxon>
        <taxon>Treponema</taxon>
    </lineage>
</organism>
<feature type="transmembrane region" description="Helical" evidence="2">
    <location>
        <begin position="12"/>
        <end position="33"/>
    </location>
</feature>
<dbReference type="OrthoDB" id="350547at2"/>
<dbReference type="HOGENOM" id="CLU_111537_0_0_12"/>
<evidence type="ECO:0000256" key="1">
    <source>
        <dbReference type="SAM" id="Coils"/>
    </source>
</evidence>
<keyword evidence="2" id="KW-1133">Transmembrane helix</keyword>
<keyword evidence="4" id="KW-1185">Reference proteome</keyword>
<dbReference type="AlphaFoldDB" id="S3K2F0"/>
<dbReference type="RefSeq" id="WP_016524710.1">
    <property type="nucleotide sequence ID" value="NZ_KE332518.1"/>
</dbReference>